<dbReference type="PANTHER" id="PTHR30419:SF2">
    <property type="entry name" value="LYSR FAMILY TRANSCRIPTIONAL REGULATOR"/>
    <property type="match status" value="1"/>
</dbReference>
<reference evidence="2" key="1">
    <citation type="journal article" date="2019" name="Int. J. Syst. Evol. Microbiol.">
        <title>The Global Catalogue of Microorganisms (GCM) 10K type strain sequencing project: providing services to taxonomists for standard genome sequencing and annotation.</title>
        <authorList>
            <consortium name="The Broad Institute Genomics Platform"/>
            <consortium name="The Broad Institute Genome Sequencing Center for Infectious Disease"/>
            <person name="Wu L."/>
            <person name="Ma J."/>
        </authorList>
    </citation>
    <scope>NUCLEOTIDE SEQUENCE [LARGE SCALE GENOMIC DNA]</scope>
    <source>
        <strain evidence="2">JCM 9092</strain>
    </source>
</reference>
<dbReference type="EMBL" id="BAAAUG010000042">
    <property type="protein sequence ID" value="GAA3104457.1"/>
    <property type="molecule type" value="Genomic_DNA"/>
</dbReference>
<sequence length="109" mass="11593">MGPTGAGERLMEHARPLLLRLEAARADIARLHATRSVQLTVAASPLALSASLAQPLAHIRRSAPGLAVSLHVLGREAVVAAVMPGTPTSLWWTGRRRPPIRCRCPTPAL</sequence>
<dbReference type="PANTHER" id="PTHR30419">
    <property type="entry name" value="HTH-TYPE TRANSCRIPTIONAL REGULATOR YBHD"/>
    <property type="match status" value="1"/>
</dbReference>
<proteinExistence type="predicted"/>
<name>A0ABP6MFA1_9ACTN</name>
<dbReference type="InterPro" id="IPR050950">
    <property type="entry name" value="HTH-type_LysR_regulators"/>
</dbReference>
<keyword evidence="2" id="KW-1185">Reference proteome</keyword>
<organism evidence="1 2">
    <name type="scientific">Streptomyces rectiviolaceus</name>
    <dbReference type="NCBI Taxonomy" id="332591"/>
    <lineage>
        <taxon>Bacteria</taxon>
        <taxon>Bacillati</taxon>
        <taxon>Actinomycetota</taxon>
        <taxon>Actinomycetes</taxon>
        <taxon>Kitasatosporales</taxon>
        <taxon>Streptomycetaceae</taxon>
        <taxon>Streptomyces</taxon>
    </lineage>
</organism>
<dbReference type="Proteomes" id="UP001501637">
    <property type="component" value="Unassembled WGS sequence"/>
</dbReference>
<accession>A0ABP6MFA1</accession>
<evidence type="ECO:0000313" key="2">
    <source>
        <dbReference type="Proteomes" id="UP001501637"/>
    </source>
</evidence>
<protein>
    <recommendedName>
        <fullName evidence="3">LysR family transcriptional regulator</fullName>
    </recommendedName>
</protein>
<comment type="caution">
    <text evidence="1">The sequence shown here is derived from an EMBL/GenBank/DDBJ whole genome shotgun (WGS) entry which is preliminary data.</text>
</comment>
<evidence type="ECO:0000313" key="1">
    <source>
        <dbReference type="EMBL" id="GAA3104457.1"/>
    </source>
</evidence>
<gene>
    <name evidence="1" type="ORF">GCM10010449_29400</name>
</gene>
<evidence type="ECO:0008006" key="3">
    <source>
        <dbReference type="Google" id="ProtNLM"/>
    </source>
</evidence>